<keyword evidence="3" id="KW-1185">Reference proteome</keyword>
<gene>
    <name evidence="2" type="ORF">FNT36_05435</name>
</gene>
<accession>A0A558C442</accession>
<reference evidence="2 3" key="1">
    <citation type="submission" date="2019-07" db="EMBL/GenBank/DDBJ databases">
        <title>Hymenobacter sp. straun FUR1 Genome sequencing and assembly.</title>
        <authorList>
            <person name="Chhetri G."/>
        </authorList>
    </citation>
    <scope>NUCLEOTIDE SEQUENCE [LARGE SCALE GENOMIC DNA]</scope>
    <source>
        <strain evidence="2 3">Fur1</strain>
    </source>
</reference>
<feature type="chain" id="PRO_5021862163" evidence="1">
    <location>
        <begin position="22"/>
        <end position="109"/>
    </location>
</feature>
<dbReference type="EMBL" id="VMRJ01000001">
    <property type="protein sequence ID" value="TVT43530.1"/>
    <property type="molecule type" value="Genomic_DNA"/>
</dbReference>
<dbReference type="OrthoDB" id="883283at2"/>
<protein>
    <submittedName>
        <fullName evidence="2">Uncharacterized protein</fullName>
    </submittedName>
</protein>
<dbReference type="RefSeq" id="WP_144845117.1">
    <property type="nucleotide sequence ID" value="NZ_VMRJ01000001.1"/>
</dbReference>
<evidence type="ECO:0000313" key="3">
    <source>
        <dbReference type="Proteomes" id="UP000317624"/>
    </source>
</evidence>
<dbReference type="Proteomes" id="UP000317624">
    <property type="component" value="Unassembled WGS sequence"/>
</dbReference>
<feature type="signal peptide" evidence="1">
    <location>
        <begin position="1"/>
        <end position="21"/>
    </location>
</feature>
<dbReference type="AlphaFoldDB" id="A0A558C442"/>
<name>A0A558C442_9BACT</name>
<proteinExistence type="predicted"/>
<sequence length="109" mass="11811">MKKLLFLGACLLALASRPAEAQTGGPEVLVVRITEGVRRVNVSITRPDGKSEQLGFENGAFGERLDKSGQGYQKIFATLYQQGYRLQSTFSAEAAASDVRTTLVFVKGQ</sequence>
<evidence type="ECO:0000256" key="1">
    <source>
        <dbReference type="SAM" id="SignalP"/>
    </source>
</evidence>
<organism evidence="2 3">
    <name type="scientific">Hymenobacter setariae</name>
    <dbReference type="NCBI Taxonomy" id="2594794"/>
    <lineage>
        <taxon>Bacteria</taxon>
        <taxon>Pseudomonadati</taxon>
        <taxon>Bacteroidota</taxon>
        <taxon>Cytophagia</taxon>
        <taxon>Cytophagales</taxon>
        <taxon>Hymenobacteraceae</taxon>
        <taxon>Hymenobacter</taxon>
    </lineage>
</organism>
<comment type="caution">
    <text evidence="2">The sequence shown here is derived from an EMBL/GenBank/DDBJ whole genome shotgun (WGS) entry which is preliminary data.</text>
</comment>
<keyword evidence="1" id="KW-0732">Signal</keyword>
<evidence type="ECO:0000313" key="2">
    <source>
        <dbReference type="EMBL" id="TVT43530.1"/>
    </source>
</evidence>